<dbReference type="GO" id="GO:0005524">
    <property type="term" value="F:ATP binding"/>
    <property type="evidence" value="ECO:0007669"/>
    <property type="project" value="UniProtKB-KW"/>
</dbReference>
<keyword evidence="5" id="KW-0411">Iron-sulfur</keyword>
<dbReference type="GO" id="GO:0005739">
    <property type="term" value="C:mitochondrion"/>
    <property type="evidence" value="ECO:0007669"/>
    <property type="project" value="TreeGrafter"/>
</dbReference>
<reference evidence="8" key="1">
    <citation type="journal article" date="2012" name="Science">
        <title>The Paleozoic origin of enzymatic lignin decomposition reconstructed from 31 fungal genomes.</title>
        <authorList>
            <person name="Floudas D."/>
            <person name="Binder M."/>
            <person name="Riley R."/>
            <person name="Barry K."/>
            <person name="Blanchette R.A."/>
            <person name="Henrissat B."/>
            <person name="Martinez A.T."/>
            <person name="Otillar R."/>
            <person name="Spatafora J.W."/>
            <person name="Yadav J.S."/>
            <person name="Aerts A."/>
            <person name="Benoit I."/>
            <person name="Boyd A."/>
            <person name="Carlson A."/>
            <person name="Copeland A."/>
            <person name="Coutinho P.M."/>
            <person name="de Vries R.P."/>
            <person name="Ferreira P."/>
            <person name="Findley K."/>
            <person name="Foster B."/>
            <person name="Gaskell J."/>
            <person name="Glotzer D."/>
            <person name="Gorecki P."/>
            <person name="Heitman J."/>
            <person name="Hesse C."/>
            <person name="Hori C."/>
            <person name="Igarashi K."/>
            <person name="Jurgens J.A."/>
            <person name="Kallen N."/>
            <person name="Kersten P."/>
            <person name="Kohler A."/>
            <person name="Kuees U."/>
            <person name="Kumar T.K.A."/>
            <person name="Kuo A."/>
            <person name="LaButti K."/>
            <person name="Larrondo L.F."/>
            <person name="Lindquist E."/>
            <person name="Ling A."/>
            <person name="Lombard V."/>
            <person name="Lucas S."/>
            <person name="Lundell T."/>
            <person name="Martin R."/>
            <person name="McLaughlin D.J."/>
            <person name="Morgenstern I."/>
            <person name="Morin E."/>
            <person name="Murat C."/>
            <person name="Nagy L.G."/>
            <person name="Nolan M."/>
            <person name="Ohm R.A."/>
            <person name="Patyshakuliyeva A."/>
            <person name="Rokas A."/>
            <person name="Ruiz-Duenas F.J."/>
            <person name="Sabat G."/>
            <person name="Salamov A."/>
            <person name="Samejima M."/>
            <person name="Schmutz J."/>
            <person name="Slot J.C."/>
            <person name="St John F."/>
            <person name="Stenlid J."/>
            <person name="Sun H."/>
            <person name="Sun S."/>
            <person name="Syed K."/>
            <person name="Tsang A."/>
            <person name="Wiebenga A."/>
            <person name="Young D."/>
            <person name="Pisabarro A."/>
            <person name="Eastwood D.C."/>
            <person name="Martin F."/>
            <person name="Cullen D."/>
            <person name="Grigoriev I.V."/>
            <person name="Hibbett D.S."/>
        </authorList>
    </citation>
    <scope>NUCLEOTIDE SEQUENCE [LARGE SCALE GENOMIC DNA]</scope>
    <source>
        <strain evidence="8">TFB10046</strain>
    </source>
</reference>
<dbReference type="InterPro" id="IPR019591">
    <property type="entry name" value="Mrp/NBP35_ATP-bd"/>
</dbReference>
<dbReference type="CDD" id="cd02037">
    <property type="entry name" value="Mrp_NBP35"/>
    <property type="match status" value="1"/>
</dbReference>
<dbReference type="GO" id="GO:0016226">
    <property type="term" value="P:iron-sulfur cluster assembly"/>
    <property type="evidence" value="ECO:0007669"/>
    <property type="project" value="InterPro"/>
</dbReference>
<dbReference type="SUPFAM" id="SSF52540">
    <property type="entry name" value="P-loop containing nucleoside triphosphate hydrolases"/>
    <property type="match status" value="1"/>
</dbReference>
<dbReference type="KEGG" id="adl:AURDEDRAFT_75866"/>
<dbReference type="InterPro" id="IPR027417">
    <property type="entry name" value="P-loop_NTPase"/>
</dbReference>
<evidence type="ECO:0000313" key="8">
    <source>
        <dbReference type="Proteomes" id="UP000006514"/>
    </source>
</evidence>
<comment type="similarity">
    <text evidence="6">Belongs to the Mrp/NBP35 ATP-binding proteins family.</text>
</comment>
<evidence type="ECO:0000313" key="7">
    <source>
        <dbReference type="EMBL" id="EJD34804.1"/>
    </source>
</evidence>
<gene>
    <name evidence="7" type="ORF">AURDEDRAFT_75866</name>
</gene>
<keyword evidence="8" id="KW-1185">Reference proteome</keyword>
<dbReference type="HAMAP" id="MF_02040">
    <property type="entry name" value="Mrp_NBP35"/>
    <property type="match status" value="1"/>
</dbReference>
<keyword evidence="3" id="KW-0067">ATP-binding</keyword>
<dbReference type="Pfam" id="PF10609">
    <property type="entry name" value="ParA"/>
    <property type="match status" value="1"/>
</dbReference>
<sequence>PTIPRRSAGLPRKRSITNVNKVLAVASGKGGVGKSQTGCAANLACALSRQKLNVGVLDLDVYGPSQPTLLGLRDAPEPALTPQGALIPLANHGLTCMSMGFLVPGTAPVVWRGLMVQKAVQQLLFDVAWPQLDVLVIDLPPGTGDVALSLGQLVTVDGAVVVSTPQDVALLDVQKGVSAFRKLSIPIFGLILNMAHFTCPTCATPHRIFGPPHLPADVELLAELPVLARVSEDGDAGVPPALTDGAVQAVMDPLARGVWQRLVSTQ</sequence>
<dbReference type="OMA" id="ANFACSM"/>
<evidence type="ECO:0000256" key="5">
    <source>
        <dbReference type="ARBA" id="ARBA00023014"/>
    </source>
</evidence>
<dbReference type="FunCoup" id="J0WRY0">
    <property type="interactions" value="39"/>
</dbReference>
<keyword evidence="2" id="KW-0547">Nucleotide-binding</keyword>
<dbReference type="GO" id="GO:0016787">
    <property type="term" value="F:hydrolase activity"/>
    <property type="evidence" value="ECO:0007669"/>
    <property type="project" value="UniProtKB-KW"/>
</dbReference>
<dbReference type="OrthoDB" id="1741334at2759"/>
<dbReference type="AlphaFoldDB" id="J0WRY0"/>
<dbReference type="Gene3D" id="3.40.50.300">
    <property type="entry name" value="P-loop containing nucleotide triphosphate hydrolases"/>
    <property type="match status" value="1"/>
</dbReference>
<dbReference type="PANTHER" id="PTHR42961">
    <property type="entry name" value="IRON-SULFUR PROTEIN NUBPL"/>
    <property type="match status" value="1"/>
</dbReference>
<evidence type="ECO:0000256" key="2">
    <source>
        <dbReference type="ARBA" id="ARBA00022741"/>
    </source>
</evidence>
<dbReference type="Proteomes" id="UP000006514">
    <property type="component" value="Unassembled WGS sequence"/>
</dbReference>
<dbReference type="GO" id="GO:0046872">
    <property type="term" value="F:metal ion binding"/>
    <property type="evidence" value="ECO:0007669"/>
    <property type="project" value="UniProtKB-KW"/>
</dbReference>
<keyword evidence="4" id="KW-0408">Iron</keyword>
<keyword evidence="1" id="KW-0479">Metal-binding</keyword>
<evidence type="ECO:0000256" key="1">
    <source>
        <dbReference type="ARBA" id="ARBA00022723"/>
    </source>
</evidence>
<dbReference type="eggNOG" id="KOG3022">
    <property type="taxonomic scope" value="Eukaryota"/>
</dbReference>
<accession>J0WRY0</accession>
<protein>
    <submittedName>
        <fullName evidence="7">p-loop containing nucleoside triphosphate hydrolase protein</fullName>
    </submittedName>
</protein>
<dbReference type="GO" id="GO:0032981">
    <property type="term" value="P:mitochondrial respiratory chain complex I assembly"/>
    <property type="evidence" value="ECO:0007669"/>
    <property type="project" value="TreeGrafter"/>
</dbReference>
<dbReference type="GO" id="GO:0051539">
    <property type="term" value="F:4 iron, 4 sulfur cluster binding"/>
    <property type="evidence" value="ECO:0007669"/>
    <property type="project" value="TreeGrafter"/>
</dbReference>
<dbReference type="InterPro" id="IPR044304">
    <property type="entry name" value="NUBPL-like"/>
</dbReference>
<evidence type="ECO:0000256" key="6">
    <source>
        <dbReference type="ARBA" id="ARBA00024036"/>
    </source>
</evidence>
<organism evidence="7 8">
    <name type="scientific">Auricularia subglabra (strain TFB-10046 / SS5)</name>
    <name type="common">White-rot fungus</name>
    <name type="synonym">Auricularia delicata (strain TFB10046)</name>
    <dbReference type="NCBI Taxonomy" id="717982"/>
    <lineage>
        <taxon>Eukaryota</taxon>
        <taxon>Fungi</taxon>
        <taxon>Dikarya</taxon>
        <taxon>Basidiomycota</taxon>
        <taxon>Agaricomycotina</taxon>
        <taxon>Agaricomycetes</taxon>
        <taxon>Auriculariales</taxon>
        <taxon>Auriculariaceae</taxon>
        <taxon>Auricularia</taxon>
    </lineage>
</organism>
<dbReference type="FunFam" id="3.40.50.300:FF:001278">
    <property type="entry name" value="Iron-sulfur cluster carrier protein"/>
    <property type="match status" value="1"/>
</dbReference>
<proteinExistence type="inferred from homology"/>
<evidence type="ECO:0000256" key="4">
    <source>
        <dbReference type="ARBA" id="ARBA00023004"/>
    </source>
</evidence>
<dbReference type="PROSITE" id="PS01215">
    <property type="entry name" value="MRP"/>
    <property type="match status" value="1"/>
</dbReference>
<dbReference type="PANTHER" id="PTHR42961:SF2">
    <property type="entry name" value="IRON-SULFUR PROTEIN NUBPL"/>
    <property type="match status" value="1"/>
</dbReference>
<dbReference type="InterPro" id="IPR000808">
    <property type="entry name" value="Mrp-like_CS"/>
</dbReference>
<dbReference type="InterPro" id="IPR033756">
    <property type="entry name" value="YlxH/NBP35"/>
</dbReference>
<dbReference type="EMBL" id="JH687920">
    <property type="protein sequence ID" value="EJD34804.1"/>
    <property type="molecule type" value="Genomic_DNA"/>
</dbReference>
<dbReference type="GO" id="GO:0140663">
    <property type="term" value="F:ATP-dependent FeS chaperone activity"/>
    <property type="evidence" value="ECO:0007669"/>
    <property type="project" value="InterPro"/>
</dbReference>
<keyword evidence="7" id="KW-0378">Hydrolase</keyword>
<name>J0WRY0_AURST</name>
<evidence type="ECO:0000256" key="3">
    <source>
        <dbReference type="ARBA" id="ARBA00022840"/>
    </source>
</evidence>
<dbReference type="InParanoid" id="J0WRY0"/>
<feature type="non-terminal residue" evidence="7">
    <location>
        <position position="1"/>
    </location>
</feature>